<reference evidence="1" key="1">
    <citation type="submission" date="2018-10" db="EMBL/GenBank/DDBJ databases">
        <title>Hidden diversity of soil giant viruses.</title>
        <authorList>
            <person name="Schulz F."/>
            <person name="Alteio L."/>
            <person name="Goudeau D."/>
            <person name="Ryan E.M."/>
            <person name="Malmstrom R.R."/>
            <person name="Blanchard J."/>
            <person name="Woyke T."/>
        </authorList>
    </citation>
    <scope>NUCLEOTIDE SEQUENCE</scope>
    <source>
        <strain evidence="1">TEV1</strain>
    </source>
</reference>
<protein>
    <submittedName>
        <fullName evidence="1">Uncharacterized protein</fullName>
    </submittedName>
</protein>
<proteinExistence type="predicted"/>
<sequence length="329" mass="39387">MDTNINSLFNWKDYVKLNPDINYCKNDDNISEEAEEHWKNIGSIKMRLCNKKQLEVVNEFGNEIVLYIPYYYYLHKNGLLFDNKIITYKGMKPFYYFMKPENIIEKNESRKWITPKERFLIANNDEHVKEFDKRYWLAPPYKQVYKNDIFKYDKPLLIIHNKYNIEWHLLPINFIKESILDKILSRLVDKYQIVYIRPSNKKNILNTKGYSEDSNMITEDLKDFELIKSKYSDKVIIFDDLLEKHDYSYNELKLMIYANCDNYVCTQGGGSHFTTYFFEKMSILHINGDELGCGAYDGWYMAASDNNNKILKISTNEPEFIDNTIQLFR</sequence>
<accession>A0A3G4ZQV3</accession>
<name>A0A3G4ZQV3_9VIRU</name>
<gene>
    <name evidence="1" type="ORF">Terrestrivirus12_7</name>
</gene>
<dbReference type="EMBL" id="MK071990">
    <property type="protein sequence ID" value="AYV76704.1"/>
    <property type="molecule type" value="Genomic_DNA"/>
</dbReference>
<evidence type="ECO:0000313" key="1">
    <source>
        <dbReference type="EMBL" id="AYV76704.1"/>
    </source>
</evidence>
<organism evidence="1">
    <name type="scientific">Terrestrivirus sp</name>
    <dbReference type="NCBI Taxonomy" id="2487775"/>
    <lineage>
        <taxon>Viruses</taxon>
        <taxon>Varidnaviria</taxon>
        <taxon>Bamfordvirae</taxon>
        <taxon>Nucleocytoviricota</taxon>
        <taxon>Megaviricetes</taxon>
        <taxon>Imitervirales</taxon>
        <taxon>Mimiviridae</taxon>
        <taxon>Klosneuvirinae</taxon>
    </lineage>
</organism>